<protein>
    <submittedName>
        <fullName evidence="2">Uncharacterized protein</fullName>
    </submittedName>
</protein>
<feature type="chain" id="PRO_5034658145" evidence="1">
    <location>
        <begin position="22"/>
        <end position="420"/>
    </location>
</feature>
<accession>A0A8C4SWQ2</accession>
<dbReference type="Proteomes" id="UP000694620">
    <property type="component" value="Unassembled WGS sequence"/>
</dbReference>
<name>A0A8C4SWQ2_ERPCA</name>
<evidence type="ECO:0000313" key="2">
    <source>
        <dbReference type="Ensembl" id="ENSECRP00000023800.1"/>
    </source>
</evidence>
<dbReference type="AlphaFoldDB" id="A0A8C4SWQ2"/>
<sequence>MMRHKLAISFLLIAQLYSVLTMSHYTHLGTPCLTVCEKTDNIYTCITPQRDGHYASMYCSPEEGLDYQGRKCKQDKPCAQYGQYYYWCDVSWKDWGYCGLVKTYLKHLTANYHIPCIDQCGQSESTSYYWCKTWKGWDYCSPKQDLDMYGNKCKSDHPCDYHGDSTKYTWCYLENGSWEKCGKVYERDLLYISSSYNLICQDDCTTYGYNYFWCNTLKGWDYCSQVPDVTYKNEPCRSYHKCGLNGQSDNWCWTEKTWDYCGPIAEGECAYTVQNRYKESSVEPGIICTITDRGNRRQVIFFMQATTDLLFSGPYLNTAYILISRWHNDLLPVQPRSNLIVVGSLRIDLQGFIASVEGRYYNLQIQINGPRRPGQSTSIAQIIIPTDQDIPERYFRRAFTESLYRQAKVTVKVRNVTSNY</sequence>
<keyword evidence="1" id="KW-0732">Signal</keyword>
<reference evidence="2" key="2">
    <citation type="submission" date="2025-09" db="UniProtKB">
        <authorList>
            <consortium name="Ensembl"/>
        </authorList>
    </citation>
    <scope>IDENTIFICATION</scope>
</reference>
<keyword evidence="3" id="KW-1185">Reference proteome</keyword>
<dbReference type="PANTHER" id="PTHR34261">
    <property type="entry name" value="APC REGULATOR OF WNT-SIGNALING PATHWAY-RELATED"/>
    <property type="match status" value="1"/>
</dbReference>
<feature type="signal peptide" evidence="1">
    <location>
        <begin position="1"/>
        <end position="21"/>
    </location>
</feature>
<reference evidence="2" key="1">
    <citation type="submission" date="2025-08" db="UniProtKB">
        <authorList>
            <consortium name="Ensembl"/>
        </authorList>
    </citation>
    <scope>IDENTIFICATION</scope>
</reference>
<evidence type="ECO:0000313" key="3">
    <source>
        <dbReference type="Proteomes" id="UP000694620"/>
    </source>
</evidence>
<proteinExistence type="predicted"/>
<dbReference type="PANTHER" id="PTHR34261:SF1">
    <property type="entry name" value="TUBULIN POLYMERIZATION-PROMOTING PROTEIN"/>
    <property type="match status" value="1"/>
</dbReference>
<evidence type="ECO:0000256" key="1">
    <source>
        <dbReference type="SAM" id="SignalP"/>
    </source>
</evidence>
<dbReference type="GeneTree" id="ENSGT00390000018035"/>
<dbReference type="InterPro" id="IPR053358">
    <property type="entry name" value="Diff-assoc_signaling"/>
</dbReference>
<dbReference type="Ensembl" id="ENSECRT00000024323.1">
    <property type="protein sequence ID" value="ENSECRP00000023800.1"/>
    <property type="gene ID" value="ENSECRG00000016131.1"/>
</dbReference>
<organism evidence="2 3">
    <name type="scientific">Erpetoichthys calabaricus</name>
    <name type="common">Rope fish</name>
    <name type="synonym">Calamoichthys calabaricus</name>
    <dbReference type="NCBI Taxonomy" id="27687"/>
    <lineage>
        <taxon>Eukaryota</taxon>
        <taxon>Metazoa</taxon>
        <taxon>Chordata</taxon>
        <taxon>Craniata</taxon>
        <taxon>Vertebrata</taxon>
        <taxon>Euteleostomi</taxon>
        <taxon>Actinopterygii</taxon>
        <taxon>Polypteriformes</taxon>
        <taxon>Polypteridae</taxon>
        <taxon>Erpetoichthys</taxon>
    </lineage>
</organism>